<evidence type="ECO:0000259" key="1">
    <source>
        <dbReference type="Pfam" id="PF14292"/>
    </source>
</evidence>
<dbReference type="EMBL" id="FNQF01000002">
    <property type="protein sequence ID" value="SDZ91716.1"/>
    <property type="molecule type" value="Genomic_DNA"/>
</dbReference>
<gene>
    <name evidence="3" type="ORF">SAMN05421540_102173</name>
</gene>
<dbReference type="Gene3D" id="2.60.40.3620">
    <property type="match status" value="3"/>
</dbReference>
<proteinExistence type="predicted"/>
<dbReference type="PROSITE" id="PS51257">
    <property type="entry name" value="PROKAR_LIPOPROTEIN"/>
    <property type="match status" value="1"/>
</dbReference>
<organism evidence="3 4">
    <name type="scientific">Psychroflexus halocasei</name>
    <dbReference type="NCBI Taxonomy" id="908615"/>
    <lineage>
        <taxon>Bacteria</taxon>
        <taxon>Pseudomonadati</taxon>
        <taxon>Bacteroidota</taxon>
        <taxon>Flavobacteriia</taxon>
        <taxon>Flavobacteriales</taxon>
        <taxon>Flavobacteriaceae</taxon>
        <taxon>Psychroflexus</taxon>
    </lineage>
</organism>
<dbReference type="Proteomes" id="UP000198820">
    <property type="component" value="Unassembled WGS sequence"/>
</dbReference>
<evidence type="ECO:0000313" key="4">
    <source>
        <dbReference type="Proteomes" id="UP000198820"/>
    </source>
</evidence>
<feature type="domain" description="Outer membrane protein SusF/SusE-like C-terminal" evidence="2">
    <location>
        <begin position="259"/>
        <end position="339"/>
    </location>
</feature>
<sequence length="444" mass="49038">MMATKFYTKFLFIFIAAIFISCEDDDNFTVLNENATTSLELSTDTVVMTEDNADQEILEVTWQEPNFGFPAAPSYNIEIDLAGNDFASAKTVAVGSELSKTFTSDELNKLLLNIGITPLQETEVEMRLKVILSQAKSIYSPVSTLQVTAFSSILDLSTDFGVVGDATPGGWSSTPETPIQDIPFYTTSEDGIIVAYTSLRDGDIKFRKNNQWNFDYGDNDNNGTLDEGGADIPVTAGDYRITLNLNNLTYTMEEFSWGIVGDATIHGWDAPDVKLHYNSFNDNWVAAVTLTDGEIKFRQNEEWNTDFGGSNGTLAQGGDNIAVTTGHYIITVDFKNLTYNLEETNLWGLTGDATTFGWEAPDVKFLPDFGTEDGKFYANGVELMAGEVKVRQNEEWNIDYGDNGNDGTLEEGGDNIPVDTPGIYNIEIDFSANPPTISFYPWEE</sequence>
<dbReference type="AlphaFoldDB" id="A0A1H3WX21"/>
<keyword evidence="4" id="KW-1185">Reference proteome</keyword>
<evidence type="ECO:0000259" key="2">
    <source>
        <dbReference type="Pfam" id="PF16411"/>
    </source>
</evidence>
<dbReference type="InterPro" id="IPR032187">
    <property type="entry name" value="SusF/SusE-like_C"/>
</dbReference>
<dbReference type="Pfam" id="PF14292">
    <property type="entry name" value="SusE"/>
    <property type="match status" value="1"/>
</dbReference>
<reference evidence="3 4" key="1">
    <citation type="submission" date="2016-10" db="EMBL/GenBank/DDBJ databases">
        <authorList>
            <person name="de Groot N.N."/>
        </authorList>
    </citation>
    <scope>NUCLEOTIDE SEQUENCE [LARGE SCALE GENOMIC DNA]</scope>
    <source>
        <strain evidence="3 4">DSM 23581</strain>
    </source>
</reference>
<dbReference type="Pfam" id="PF16411">
    <property type="entry name" value="SusF_SusE"/>
    <property type="match status" value="1"/>
</dbReference>
<dbReference type="InterPro" id="IPR025970">
    <property type="entry name" value="SusE"/>
</dbReference>
<dbReference type="STRING" id="908615.SAMN05421540_102173"/>
<evidence type="ECO:0000313" key="3">
    <source>
        <dbReference type="EMBL" id="SDZ91716.1"/>
    </source>
</evidence>
<dbReference type="CDD" id="cd12956">
    <property type="entry name" value="CBM_SusE-F_like"/>
    <property type="match status" value="3"/>
</dbReference>
<feature type="domain" description="SusE outer membrane protein" evidence="1">
    <location>
        <begin position="24"/>
        <end position="129"/>
    </location>
</feature>
<accession>A0A1H3WX21</accession>
<protein>
    <submittedName>
        <fullName evidence="3">SusE outer membrane protein</fullName>
    </submittedName>
</protein>
<name>A0A1H3WX21_9FLAO</name>